<evidence type="ECO:0000256" key="1">
    <source>
        <dbReference type="SAM" id="SignalP"/>
    </source>
</evidence>
<gene>
    <name evidence="2" type="ORF">VB264_12855</name>
</gene>
<feature type="chain" id="PRO_5045765158" evidence="1">
    <location>
        <begin position="22"/>
        <end position="446"/>
    </location>
</feature>
<dbReference type="EMBL" id="JAYFUL010000019">
    <property type="protein sequence ID" value="MEA5258679.1"/>
    <property type="molecule type" value="Genomic_DNA"/>
</dbReference>
<sequence>MIKAKTILSLFLFITLHQLEAQNFSVCLHFSPKPTSAICSISLNTKVSKTFQAKDTCINLNISGRSQHSLEVSALGYKTESITFNLDTLRKPLVITLQEKNILLQEVEVKASPLITMKGDTLVINAKNIFTKPQSDATELINNLPGGMITPNGQIYLFGKPISNITIEGMSIFGGNPKTILMLLKADMVASLEILPNGDNQRNEVNIRLKEGRKKGIYGEVEALAGSFDRESEGIKINRISPNKFLSFFSTANNLNQKNATIGNSISLANSFFKRIDGAYSLTEFIDGYTTEASKFKYLPTSINDDGINTNKTTGINYSFKVKNQDWIAFSVLDASKRSYQELNTKSLYFSDKELFKNISDNRNYKTYEWLNTVGLNWKVDAKNTLKWLQSYRWTNATIDSKYNSTSSIASIDVNDLNIFDNQSYRTQHNFIANQQLQLIHRHQKP</sequence>
<proteinExistence type="predicted"/>
<accession>A0ABU5QPS5</accession>
<name>A0ABU5QPS5_9BACT</name>
<dbReference type="RefSeq" id="WP_323249952.1">
    <property type="nucleotide sequence ID" value="NZ_JAYFUL010000019.1"/>
</dbReference>
<dbReference type="SUPFAM" id="SSF56935">
    <property type="entry name" value="Porins"/>
    <property type="match status" value="1"/>
</dbReference>
<protein>
    <submittedName>
        <fullName evidence="2">Uncharacterized protein</fullName>
    </submittedName>
</protein>
<dbReference type="Proteomes" id="UP001304671">
    <property type="component" value="Unassembled WGS sequence"/>
</dbReference>
<evidence type="ECO:0000313" key="3">
    <source>
        <dbReference type="Proteomes" id="UP001304671"/>
    </source>
</evidence>
<keyword evidence="1" id="KW-0732">Signal</keyword>
<comment type="caution">
    <text evidence="2">The sequence shown here is derived from an EMBL/GenBank/DDBJ whole genome shotgun (WGS) entry which is preliminary data.</text>
</comment>
<feature type="signal peptide" evidence="1">
    <location>
        <begin position="1"/>
        <end position="21"/>
    </location>
</feature>
<evidence type="ECO:0000313" key="2">
    <source>
        <dbReference type="EMBL" id="MEA5258679.1"/>
    </source>
</evidence>
<organism evidence="2 3">
    <name type="scientific">Arcicella aquatica</name>
    <dbReference type="NCBI Taxonomy" id="217141"/>
    <lineage>
        <taxon>Bacteria</taxon>
        <taxon>Pseudomonadati</taxon>
        <taxon>Bacteroidota</taxon>
        <taxon>Cytophagia</taxon>
        <taxon>Cytophagales</taxon>
        <taxon>Flectobacillaceae</taxon>
        <taxon>Arcicella</taxon>
    </lineage>
</organism>
<keyword evidence="3" id="KW-1185">Reference proteome</keyword>
<reference evidence="2 3" key="1">
    <citation type="submission" date="2023-12" db="EMBL/GenBank/DDBJ databases">
        <title>Novel species of the genus Arcicella isolated from rivers.</title>
        <authorList>
            <person name="Lu H."/>
        </authorList>
    </citation>
    <scope>NUCLEOTIDE SEQUENCE [LARGE SCALE GENOMIC DNA]</scope>
    <source>
        <strain evidence="2 3">LMG 21963</strain>
    </source>
</reference>